<dbReference type="GO" id="GO:0016780">
    <property type="term" value="F:phosphotransferase activity, for other substituted phosphate groups"/>
    <property type="evidence" value="ECO:0007669"/>
    <property type="project" value="InterPro"/>
</dbReference>
<dbReference type="PANTHER" id="PTHR22926">
    <property type="entry name" value="PHOSPHO-N-ACETYLMURAMOYL-PENTAPEPTIDE-TRANSFERASE"/>
    <property type="match status" value="1"/>
</dbReference>
<dbReference type="PANTHER" id="PTHR22926:SF3">
    <property type="entry name" value="UNDECAPRENYL-PHOSPHATE ALPHA-N-ACETYLGLUCOSAMINYL 1-PHOSPHATE TRANSFERASE"/>
    <property type="match status" value="1"/>
</dbReference>
<comment type="subcellular location">
    <subcellularLocation>
        <location evidence="1">Cell membrane</location>
        <topology evidence="1">Multi-pass membrane protein</topology>
    </subcellularLocation>
</comment>
<feature type="transmembrane region" description="Helical" evidence="8">
    <location>
        <begin position="163"/>
        <end position="183"/>
    </location>
</feature>
<dbReference type="GO" id="GO:0044038">
    <property type="term" value="P:cell wall macromolecule biosynthetic process"/>
    <property type="evidence" value="ECO:0007669"/>
    <property type="project" value="TreeGrafter"/>
</dbReference>
<accession>A0A3Q9BKK7</accession>
<feature type="transmembrane region" description="Helical" evidence="8">
    <location>
        <begin position="73"/>
        <end position="93"/>
    </location>
</feature>
<keyword evidence="6 8" id="KW-0472">Membrane</keyword>
<dbReference type="Proteomes" id="UP000273326">
    <property type="component" value="Chromosome"/>
</dbReference>
<evidence type="ECO:0000313" key="10">
    <source>
        <dbReference type="Proteomes" id="UP000273326"/>
    </source>
</evidence>
<organism evidence="9 10">
    <name type="scientific">Jeotgalibaca ciconiae</name>
    <dbReference type="NCBI Taxonomy" id="2496265"/>
    <lineage>
        <taxon>Bacteria</taxon>
        <taxon>Bacillati</taxon>
        <taxon>Bacillota</taxon>
        <taxon>Bacilli</taxon>
        <taxon>Lactobacillales</taxon>
        <taxon>Carnobacteriaceae</taxon>
        <taxon>Jeotgalibaca</taxon>
    </lineage>
</organism>
<dbReference type="AlphaFoldDB" id="A0A3Q9BKK7"/>
<dbReference type="GO" id="GO:0009103">
    <property type="term" value="P:lipopolysaccharide biosynthetic process"/>
    <property type="evidence" value="ECO:0007669"/>
    <property type="project" value="TreeGrafter"/>
</dbReference>
<feature type="transmembrane region" description="Helical" evidence="8">
    <location>
        <begin position="105"/>
        <end position="123"/>
    </location>
</feature>
<feature type="transmembrane region" description="Helical" evidence="8">
    <location>
        <begin position="129"/>
        <end position="151"/>
    </location>
</feature>
<evidence type="ECO:0000256" key="1">
    <source>
        <dbReference type="ARBA" id="ARBA00004651"/>
    </source>
</evidence>
<reference evidence="10" key="1">
    <citation type="submission" date="2018-12" db="EMBL/GenBank/DDBJ databases">
        <title>Complete genome sequencing of Jeotgalibaca sp. H21T32.</title>
        <authorList>
            <person name="Bae J.-W."/>
            <person name="Lee S.-Y."/>
        </authorList>
    </citation>
    <scope>NUCLEOTIDE SEQUENCE [LARGE SCALE GENOMIC DNA]</scope>
    <source>
        <strain evidence="10">H21T32</strain>
    </source>
</reference>
<keyword evidence="4 8" id="KW-0812">Transmembrane</keyword>
<feature type="transmembrane region" description="Helical" evidence="8">
    <location>
        <begin position="47"/>
        <end position="67"/>
    </location>
</feature>
<evidence type="ECO:0000313" key="9">
    <source>
        <dbReference type="EMBL" id="AZP04579.1"/>
    </source>
</evidence>
<evidence type="ECO:0000256" key="4">
    <source>
        <dbReference type="ARBA" id="ARBA00022692"/>
    </source>
</evidence>
<evidence type="ECO:0000256" key="8">
    <source>
        <dbReference type="SAM" id="Phobius"/>
    </source>
</evidence>
<evidence type="ECO:0000256" key="2">
    <source>
        <dbReference type="ARBA" id="ARBA00022475"/>
    </source>
</evidence>
<protein>
    <submittedName>
        <fullName evidence="9">Undecaprenyl/decaprenyl-phosphate alpha-N-acetylglucosaminyl 1-phosphate transferase</fullName>
    </submittedName>
</protein>
<evidence type="ECO:0000256" key="6">
    <source>
        <dbReference type="ARBA" id="ARBA00023136"/>
    </source>
</evidence>
<evidence type="ECO:0000256" key="5">
    <source>
        <dbReference type="ARBA" id="ARBA00022989"/>
    </source>
</evidence>
<gene>
    <name evidence="9" type="ORF">EJN90_07995</name>
</gene>
<keyword evidence="10" id="KW-1185">Reference proteome</keyword>
<dbReference type="GO" id="GO:0005886">
    <property type="term" value="C:plasma membrane"/>
    <property type="evidence" value="ECO:0007669"/>
    <property type="project" value="UniProtKB-SubCell"/>
</dbReference>
<keyword evidence="2" id="KW-1003">Cell membrane</keyword>
<keyword evidence="5 8" id="KW-1133">Transmembrane helix</keyword>
<dbReference type="Pfam" id="PF00953">
    <property type="entry name" value="Glycos_transf_4"/>
    <property type="match status" value="1"/>
</dbReference>
<name>A0A3Q9BKK7_9LACT</name>
<keyword evidence="7" id="KW-0479">Metal-binding</keyword>
<keyword evidence="3 9" id="KW-0808">Transferase</keyword>
<dbReference type="InterPro" id="IPR000715">
    <property type="entry name" value="Glycosyl_transferase_4"/>
</dbReference>
<dbReference type="CDD" id="cd06853">
    <property type="entry name" value="GT_WecA_like"/>
    <property type="match status" value="1"/>
</dbReference>
<feature type="binding site" evidence="7">
    <location>
        <position position="156"/>
    </location>
    <ligand>
        <name>Mg(2+)</name>
        <dbReference type="ChEBI" id="CHEBI:18420"/>
    </ligand>
</feature>
<comment type="cofactor">
    <cofactor evidence="7">
        <name>Mg(2+)</name>
        <dbReference type="ChEBI" id="CHEBI:18420"/>
    </cofactor>
</comment>
<proteinExistence type="predicted"/>
<dbReference type="KEGG" id="jeh:EJN90_07995"/>
<feature type="binding site" evidence="7">
    <location>
        <position position="219"/>
    </location>
    <ligand>
        <name>Mg(2+)</name>
        <dbReference type="ChEBI" id="CHEBI:18420"/>
    </ligand>
</feature>
<keyword evidence="7" id="KW-0460">Magnesium</keyword>
<dbReference type="EMBL" id="CP034465">
    <property type="protein sequence ID" value="AZP04579.1"/>
    <property type="molecule type" value="Genomic_DNA"/>
</dbReference>
<dbReference type="GO" id="GO:0046872">
    <property type="term" value="F:metal ion binding"/>
    <property type="evidence" value="ECO:0007669"/>
    <property type="project" value="UniProtKB-KW"/>
</dbReference>
<feature type="transmembrane region" description="Helical" evidence="8">
    <location>
        <begin position="285"/>
        <end position="312"/>
    </location>
</feature>
<dbReference type="GO" id="GO:0071555">
    <property type="term" value="P:cell wall organization"/>
    <property type="evidence" value="ECO:0007669"/>
    <property type="project" value="TreeGrafter"/>
</dbReference>
<sequence>MSFLMQFTILFFVSIAASFLLTFLFRKLAFHKGWVDEPGPKKLHKRPIVTMGGLVIFVSYWATYFIGVPVANQLPKIGAIFISSLIILCTGVIDDLYELRPWQKMAGILLAANIFYFFTDVRLDHFTVAYLGTIEFGRLGYFVMMFWIAAITNSVNLMDGLDGLAAGTSIISLVTMGLVSYFFMNTTNVAVVVMIFLLVGVLVGFLPHNFYPAKLFLGDTGALFVGFMIATLSLNGLKHATFISLLIPVAILGVPLTDTLAAIIRRLMNKQAISQKDRGHLHHRLLYLGFSHRQTVLVIYAVGVIFSLTALLYPLSSFWGSVILTAGLLFGIVLFIASFNLIGSENNFFRRFLHRLIGNQDKKD</sequence>
<feature type="transmembrane region" description="Helical" evidence="8">
    <location>
        <begin position="318"/>
        <end position="342"/>
    </location>
</feature>
<feature type="transmembrane region" description="Helical" evidence="8">
    <location>
        <begin position="189"/>
        <end position="208"/>
    </location>
</feature>
<feature type="transmembrane region" description="Helical" evidence="8">
    <location>
        <begin position="240"/>
        <end position="264"/>
    </location>
</feature>
<evidence type="ECO:0000256" key="3">
    <source>
        <dbReference type="ARBA" id="ARBA00022679"/>
    </source>
</evidence>
<dbReference type="OrthoDB" id="9783652at2"/>
<dbReference type="RefSeq" id="WP_126110124.1">
    <property type="nucleotide sequence ID" value="NZ_CP034465.1"/>
</dbReference>
<feature type="transmembrane region" description="Helical" evidence="8">
    <location>
        <begin position="6"/>
        <end position="26"/>
    </location>
</feature>
<evidence type="ECO:0000256" key="7">
    <source>
        <dbReference type="PIRSR" id="PIRSR600715-1"/>
    </source>
</evidence>